<feature type="domain" description="Mitochondrial chaperone BCS1-like ATPase lid" evidence="3">
    <location>
        <begin position="31"/>
        <end position="74"/>
    </location>
</feature>
<evidence type="ECO:0000259" key="3">
    <source>
        <dbReference type="Pfam" id="PF25426"/>
    </source>
</evidence>
<sequence length="77" mass="9001">MTINHIDHLDTIRPRRIDKKTADHKQSKEEFSDETIERLAKEFTAKVLEHIFSLAEVLLFLLERKNSPINAIIGMED</sequence>
<proteinExistence type="predicted"/>
<protein>
    <recommendedName>
        <fullName evidence="3">Mitochondrial chaperone BCS1-like ATPase lid domain-containing protein</fullName>
    </recommendedName>
</protein>
<dbReference type="GeneID" id="83180741"/>
<dbReference type="RefSeq" id="XP_058307631.1">
    <property type="nucleotide sequence ID" value="XM_058453440.1"/>
</dbReference>
<name>A0A9W9MI47_9EURO</name>
<dbReference type="OrthoDB" id="4355580at2759"/>
<reference evidence="4" key="2">
    <citation type="journal article" date="2023" name="IMA Fungus">
        <title>Comparative genomic study of the Penicillium genus elucidates a diverse pangenome and 15 lateral gene transfer events.</title>
        <authorList>
            <person name="Petersen C."/>
            <person name="Sorensen T."/>
            <person name="Nielsen M.R."/>
            <person name="Sondergaard T.E."/>
            <person name="Sorensen J.L."/>
            <person name="Fitzpatrick D.A."/>
            <person name="Frisvad J.C."/>
            <person name="Nielsen K.L."/>
        </authorList>
    </citation>
    <scope>NUCLEOTIDE SEQUENCE</scope>
    <source>
        <strain evidence="4">IBT 15544</strain>
    </source>
</reference>
<comment type="caution">
    <text evidence="4">The sequence shown here is derived from an EMBL/GenBank/DDBJ whole genome shotgun (WGS) entry which is preliminary data.</text>
</comment>
<dbReference type="Pfam" id="PF25426">
    <property type="entry name" value="AAA_lid_BCS1"/>
    <property type="match status" value="1"/>
</dbReference>
<keyword evidence="1" id="KW-0547">Nucleotide-binding</keyword>
<reference evidence="4" key="1">
    <citation type="submission" date="2022-12" db="EMBL/GenBank/DDBJ databases">
        <authorList>
            <person name="Petersen C."/>
        </authorList>
    </citation>
    <scope>NUCLEOTIDE SEQUENCE</scope>
    <source>
        <strain evidence="4">IBT 15544</strain>
    </source>
</reference>
<keyword evidence="5" id="KW-1185">Reference proteome</keyword>
<evidence type="ECO:0000256" key="2">
    <source>
        <dbReference type="ARBA" id="ARBA00022840"/>
    </source>
</evidence>
<dbReference type="Proteomes" id="UP001150904">
    <property type="component" value="Unassembled WGS sequence"/>
</dbReference>
<dbReference type="InterPro" id="IPR057495">
    <property type="entry name" value="AAA_lid_BCS1"/>
</dbReference>
<gene>
    <name evidence="4" type="ORF">N7498_006378</name>
</gene>
<evidence type="ECO:0000256" key="1">
    <source>
        <dbReference type="ARBA" id="ARBA00022741"/>
    </source>
</evidence>
<accession>A0A9W9MI47</accession>
<keyword evidence="2" id="KW-0067">ATP-binding</keyword>
<organism evidence="4 5">
    <name type="scientific">Penicillium cinerascens</name>
    <dbReference type="NCBI Taxonomy" id="70096"/>
    <lineage>
        <taxon>Eukaryota</taxon>
        <taxon>Fungi</taxon>
        <taxon>Dikarya</taxon>
        <taxon>Ascomycota</taxon>
        <taxon>Pezizomycotina</taxon>
        <taxon>Eurotiomycetes</taxon>
        <taxon>Eurotiomycetidae</taxon>
        <taxon>Eurotiales</taxon>
        <taxon>Aspergillaceae</taxon>
        <taxon>Penicillium</taxon>
    </lineage>
</organism>
<dbReference type="EMBL" id="JAPQKR010000013">
    <property type="protein sequence ID" value="KAJ5201715.1"/>
    <property type="molecule type" value="Genomic_DNA"/>
</dbReference>
<evidence type="ECO:0000313" key="4">
    <source>
        <dbReference type="EMBL" id="KAJ5201715.1"/>
    </source>
</evidence>
<dbReference type="GO" id="GO:0005524">
    <property type="term" value="F:ATP binding"/>
    <property type="evidence" value="ECO:0007669"/>
    <property type="project" value="UniProtKB-KW"/>
</dbReference>
<evidence type="ECO:0000313" key="5">
    <source>
        <dbReference type="Proteomes" id="UP001150904"/>
    </source>
</evidence>
<dbReference type="AlphaFoldDB" id="A0A9W9MI47"/>